<dbReference type="Proteomes" id="UP000008068">
    <property type="component" value="Unassembled WGS sequence"/>
</dbReference>
<evidence type="ECO:0000256" key="2">
    <source>
        <dbReference type="SAM" id="MobiDB-lite"/>
    </source>
</evidence>
<gene>
    <name evidence="3" type="ORF">CAEBREN_00276</name>
</gene>
<feature type="compositionally biased region" description="Polar residues" evidence="2">
    <location>
        <begin position="1"/>
        <end position="14"/>
    </location>
</feature>
<dbReference type="HOGENOM" id="CLU_2225524_0_0_1"/>
<sequence length="108" mass="12996">MESCQGQQLVNESMRQVKEPKMENEMIEEHVEFFLQEDAEMTKEIDTLNQRVRELEKEVETLDEELKDCRQKCSIVTAEKRMMRETWESVAMRFESAAQEMYISFRSF</sequence>
<name>G0P954_CAEBE</name>
<organism evidence="4">
    <name type="scientific">Caenorhabditis brenneri</name>
    <name type="common">Nematode worm</name>
    <dbReference type="NCBI Taxonomy" id="135651"/>
    <lineage>
        <taxon>Eukaryota</taxon>
        <taxon>Metazoa</taxon>
        <taxon>Ecdysozoa</taxon>
        <taxon>Nematoda</taxon>
        <taxon>Chromadorea</taxon>
        <taxon>Rhabditida</taxon>
        <taxon>Rhabditina</taxon>
        <taxon>Rhabditomorpha</taxon>
        <taxon>Rhabditoidea</taxon>
        <taxon>Rhabditidae</taxon>
        <taxon>Peloderinae</taxon>
        <taxon>Caenorhabditis</taxon>
    </lineage>
</organism>
<proteinExistence type="predicted"/>
<dbReference type="SUPFAM" id="SSF161270">
    <property type="entry name" value="PspA lactotransferrin-binding region"/>
    <property type="match status" value="1"/>
</dbReference>
<dbReference type="InParanoid" id="G0P954"/>
<feature type="coiled-coil region" evidence="1">
    <location>
        <begin position="38"/>
        <end position="79"/>
    </location>
</feature>
<feature type="region of interest" description="Disordered" evidence="2">
    <location>
        <begin position="1"/>
        <end position="22"/>
    </location>
</feature>
<keyword evidence="4" id="KW-1185">Reference proteome</keyword>
<evidence type="ECO:0000313" key="3">
    <source>
        <dbReference type="EMBL" id="EGT48386.1"/>
    </source>
</evidence>
<dbReference type="AlphaFoldDB" id="G0P954"/>
<reference evidence="4" key="1">
    <citation type="submission" date="2011-07" db="EMBL/GenBank/DDBJ databases">
        <authorList>
            <consortium name="Caenorhabditis brenneri Sequencing and Analysis Consortium"/>
            <person name="Wilson R.K."/>
        </authorList>
    </citation>
    <scope>NUCLEOTIDE SEQUENCE [LARGE SCALE GENOMIC DNA]</scope>
    <source>
        <strain evidence="4">PB2801</strain>
    </source>
</reference>
<accession>G0P954</accession>
<protein>
    <submittedName>
        <fullName evidence="3">Uncharacterized protein</fullName>
    </submittedName>
</protein>
<keyword evidence="1" id="KW-0175">Coiled coil</keyword>
<dbReference type="EMBL" id="GL380146">
    <property type="protein sequence ID" value="EGT48386.1"/>
    <property type="molecule type" value="Genomic_DNA"/>
</dbReference>
<evidence type="ECO:0000256" key="1">
    <source>
        <dbReference type="SAM" id="Coils"/>
    </source>
</evidence>
<evidence type="ECO:0000313" key="4">
    <source>
        <dbReference type="Proteomes" id="UP000008068"/>
    </source>
</evidence>